<dbReference type="AlphaFoldDB" id="A0AAV7S6T2"/>
<gene>
    <name evidence="2" type="ORF">NDU88_000681</name>
</gene>
<name>A0AAV7S6T2_PLEWA</name>
<feature type="region of interest" description="Disordered" evidence="1">
    <location>
        <begin position="84"/>
        <end position="264"/>
    </location>
</feature>
<organism evidence="2 3">
    <name type="scientific">Pleurodeles waltl</name>
    <name type="common">Iberian ribbed newt</name>
    <dbReference type="NCBI Taxonomy" id="8319"/>
    <lineage>
        <taxon>Eukaryota</taxon>
        <taxon>Metazoa</taxon>
        <taxon>Chordata</taxon>
        <taxon>Craniata</taxon>
        <taxon>Vertebrata</taxon>
        <taxon>Euteleostomi</taxon>
        <taxon>Amphibia</taxon>
        <taxon>Batrachia</taxon>
        <taxon>Caudata</taxon>
        <taxon>Salamandroidea</taxon>
        <taxon>Salamandridae</taxon>
        <taxon>Pleurodelinae</taxon>
        <taxon>Pleurodeles</taxon>
    </lineage>
</organism>
<feature type="compositionally biased region" description="Polar residues" evidence="1">
    <location>
        <begin position="243"/>
        <end position="264"/>
    </location>
</feature>
<dbReference type="EMBL" id="JANPWB010000008">
    <property type="protein sequence ID" value="KAJ1160179.1"/>
    <property type="molecule type" value="Genomic_DNA"/>
</dbReference>
<feature type="compositionally biased region" description="Gly residues" evidence="1">
    <location>
        <begin position="173"/>
        <end position="187"/>
    </location>
</feature>
<reference evidence="2" key="1">
    <citation type="journal article" date="2022" name="bioRxiv">
        <title>Sequencing and chromosome-scale assembly of the giantPleurodeles waltlgenome.</title>
        <authorList>
            <person name="Brown T."/>
            <person name="Elewa A."/>
            <person name="Iarovenko S."/>
            <person name="Subramanian E."/>
            <person name="Araus A.J."/>
            <person name="Petzold A."/>
            <person name="Susuki M."/>
            <person name="Suzuki K.-i.T."/>
            <person name="Hayashi T."/>
            <person name="Toyoda A."/>
            <person name="Oliveira C."/>
            <person name="Osipova E."/>
            <person name="Leigh N.D."/>
            <person name="Simon A."/>
            <person name="Yun M.H."/>
        </authorList>
    </citation>
    <scope>NUCLEOTIDE SEQUENCE</scope>
    <source>
        <strain evidence="2">20211129_DDA</strain>
        <tissue evidence="2">Liver</tissue>
    </source>
</reference>
<evidence type="ECO:0000256" key="1">
    <source>
        <dbReference type="SAM" id="MobiDB-lite"/>
    </source>
</evidence>
<comment type="caution">
    <text evidence="2">The sequence shown here is derived from an EMBL/GenBank/DDBJ whole genome shotgun (WGS) entry which is preliminary data.</text>
</comment>
<sequence>MSRGSGFAPRWARVSLSPWIKLRERGPSRSRRLYIAPLHFLTLVPPYLFASTRHNEVSVAQALCIPGAGQATSPDRGNLHFAARARSGQWRRTVRSLRDPGGSGPKGAAPSASFPLGGTTPDDTQLLQAAGARSPGPRDPGHLQSVPAAESHGPGSSRFSRGNDQPRLPPGAPGGEGTSCRGLGGSGSPCPAVSARESAPQLGASGGSPPRRGPVLGTASLPTLFGTSEPRTWIHGYQEAPRQPSNRSQDIEGSNAVAGTSCYS</sequence>
<accession>A0AAV7S6T2</accession>
<proteinExistence type="predicted"/>
<protein>
    <submittedName>
        <fullName evidence="2">Uncharacterized protein</fullName>
    </submittedName>
</protein>
<evidence type="ECO:0000313" key="3">
    <source>
        <dbReference type="Proteomes" id="UP001066276"/>
    </source>
</evidence>
<evidence type="ECO:0000313" key="2">
    <source>
        <dbReference type="EMBL" id="KAJ1160179.1"/>
    </source>
</evidence>
<keyword evidence="3" id="KW-1185">Reference proteome</keyword>
<dbReference type="Proteomes" id="UP001066276">
    <property type="component" value="Chromosome 4_2"/>
</dbReference>